<dbReference type="WBParaSite" id="Hba_11854">
    <property type="protein sequence ID" value="Hba_11854"/>
    <property type="gene ID" value="Hba_11854"/>
</dbReference>
<sequence length="90" mass="9784">MVRNAMDKMIQIDLDHSHPISANENCHSLDELDNLLSSTTPEQNKAAMIAVAQRKLAATSSKQAPSPLQKGIRTTDLAISPILDDSMDVN</sequence>
<evidence type="ECO:0000313" key="1">
    <source>
        <dbReference type="Proteomes" id="UP000095283"/>
    </source>
</evidence>
<organism evidence="1 2">
    <name type="scientific">Heterorhabditis bacteriophora</name>
    <name type="common">Entomopathogenic nematode worm</name>
    <dbReference type="NCBI Taxonomy" id="37862"/>
    <lineage>
        <taxon>Eukaryota</taxon>
        <taxon>Metazoa</taxon>
        <taxon>Ecdysozoa</taxon>
        <taxon>Nematoda</taxon>
        <taxon>Chromadorea</taxon>
        <taxon>Rhabditida</taxon>
        <taxon>Rhabditina</taxon>
        <taxon>Rhabditomorpha</taxon>
        <taxon>Strongyloidea</taxon>
        <taxon>Heterorhabditidae</taxon>
        <taxon>Heterorhabditis</taxon>
    </lineage>
</organism>
<proteinExistence type="predicted"/>
<dbReference type="Proteomes" id="UP000095283">
    <property type="component" value="Unplaced"/>
</dbReference>
<name>A0A1I7X392_HETBA</name>
<accession>A0A1I7X392</accession>
<protein>
    <submittedName>
        <fullName evidence="2">Ovule protein</fullName>
    </submittedName>
</protein>
<evidence type="ECO:0000313" key="2">
    <source>
        <dbReference type="WBParaSite" id="Hba_11854"/>
    </source>
</evidence>
<dbReference type="AlphaFoldDB" id="A0A1I7X392"/>
<keyword evidence="1" id="KW-1185">Reference proteome</keyword>
<reference evidence="2" key="1">
    <citation type="submission" date="2016-11" db="UniProtKB">
        <authorList>
            <consortium name="WormBaseParasite"/>
        </authorList>
    </citation>
    <scope>IDENTIFICATION</scope>
</reference>